<sequence length="248" mass="27411">MEQQVAASGGCLETDADLEVELVELHTVGQIGGTDKITQHEFVPPVVEEPSHNSAAEVAADTSDQNAHAITVRNSLRSTDEPRHCAKTDDWATTAGERDALETFLDQYRAIVVWKLAGLSDDQAGRKLVESGTTLGGIVKHLRHVEEAWFVNALDGVPRPEWRDTDPEWQYRMEPGEMLAGLIADYESACATSRRIAAGRGLDDLAQHPRLGELSLRWVYLHMIEETARHAGHLDILREQIDGRTGFA</sequence>
<dbReference type="SUPFAM" id="SSF109854">
    <property type="entry name" value="DinB/YfiT-like putative metalloenzymes"/>
    <property type="match status" value="1"/>
</dbReference>
<protein>
    <recommendedName>
        <fullName evidence="3">DinB superfamily protein</fullName>
    </recommendedName>
</protein>
<dbReference type="InterPro" id="IPR034660">
    <property type="entry name" value="DinB/YfiT-like"/>
</dbReference>
<comment type="caution">
    <text evidence="1">The sequence shown here is derived from an EMBL/GenBank/DDBJ whole genome shotgun (WGS) entry which is preliminary data.</text>
</comment>
<evidence type="ECO:0008006" key="3">
    <source>
        <dbReference type="Google" id="ProtNLM"/>
    </source>
</evidence>
<dbReference type="Proteomes" id="UP000613840">
    <property type="component" value="Unassembled WGS sequence"/>
</dbReference>
<dbReference type="Pfam" id="PF04978">
    <property type="entry name" value="MST"/>
    <property type="match status" value="1"/>
</dbReference>
<gene>
    <name evidence="1" type="ORF">GCM10011575_23110</name>
</gene>
<dbReference type="Gene3D" id="1.20.120.450">
    <property type="entry name" value="dinb family like domain"/>
    <property type="match status" value="1"/>
</dbReference>
<proteinExistence type="predicted"/>
<dbReference type="InterPro" id="IPR007061">
    <property type="entry name" value="MST-like"/>
</dbReference>
<name>A0A917W3I4_9ACTN</name>
<dbReference type="AlphaFoldDB" id="A0A917W3I4"/>
<organism evidence="1 2">
    <name type="scientific">Microlunatus endophyticus</name>
    <dbReference type="NCBI Taxonomy" id="1716077"/>
    <lineage>
        <taxon>Bacteria</taxon>
        <taxon>Bacillati</taxon>
        <taxon>Actinomycetota</taxon>
        <taxon>Actinomycetes</taxon>
        <taxon>Propionibacteriales</taxon>
        <taxon>Propionibacteriaceae</taxon>
        <taxon>Microlunatus</taxon>
    </lineage>
</organism>
<accession>A0A917W3I4</accession>
<evidence type="ECO:0000313" key="1">
    <source>
        <dbReference type="EMBL" id="GGL64047.1"/>
    </source>
</evidence>
<reference evidence="1" key="2">
    <citation type="submission" date="2020-09" db="EMBL/GenBank/DDBJ databases">
        <authorList>
            <person name="Sun Q."/>
            <person name="Zhou Y."/>
        </authorList>
    </citation>
    <scope>NUCLEOTIDE SEQUENCE</scope>
    <source>
        <strain evidence="1">CGMCC 4.7306</strain>
    </source>
</reference>
<dbReference type="EMBL" id="BMMZ01000005">
    <property type="protein sequence ID" value="GGL64047.1"/>
    <property type="molecule type" value="Genomic_DNA"/>
</dbReference>
<reference evidence="1" key="1">
    <citation type="journal article" date="2014" name="Int. J. Syst. Evol. Microbiol.">
        <title>Complete genome sequence of Corynebacterium casei LMG S-19264T (=DSM 44701T), isolated from a smear-ripened cheese.</title>
        <authorList>
            <consortium name="US DOE Joint Genome Institute (JGI-PGF)"/>
            <person name="Walter F."/>
            <person name="Albersmeier A."/>
            <person name="Kalinowski J."/>
            <person name="Ruckert C."/>
        </authorList>
    </citation>
    <scope>NUCLEOTIDE SEQUENCE</scope>
    <source>
        <strain evidence="1">CGMCC 4.7306</strain>
    </source>
</reference>
<keyword evidence="2" id="KW-1185">Reference proteome</keyword>
<evidence type="ECO:0000313" key="2">
    <source>
        <dbReference type="Proteomes" id="UP000613840"/>
    </source>
</evidence>